<evidence type="ECO:0000313" key="1">
    <source>
        <dbReference type="EMBL" id="PKU82150.1"/>
    </source>
</evidence>
<organism evidence="1 2">
    <name type="scientific">Dendrobium catenatum</name>
    <dbReference type="NCBI Taxonomy" id="906689"/>
    <lineage>
        <taxon>Eukaryota</taxon>
        <taxon>Viridiplantae</taxon>
        <taxon>Streptophyta</taxon>
        <taxon>Embryophyta</taxon>
        <taxon>Tracheophyta</taxon>
        <taxon>Spermatophyta</taxon>
        <taxon>Magnoliopsida</taxon>
        <taxon>Liliopsida</taxon>
        <taxon>Asparagales</taxon>
        <taxon>Orchidaceae</taxon>
        <taxon>Epidendroideae</taxon>
        <taxon>Malaxideae</taxon>
        <taxon>Dendrobiinae</taxon>
        <taxon>Dendrobium</taxon>
    </lineage>
</organism>
<dbReference type="Proteomes" id="UP000233837">
    <property type="component" value="Unassembled WGS sequence"/>
</dbReference>
<proteinExistence type="predicted"/>
<evidence type="ECO:0000313" key="2">
    <source>
        <dbReference type="Proteomes" id="UP000233837"/>
    </source>
</evidence>
<name>A0A2I0X2L9_9ASPA</name>
<dbReference type="AlphaFoldDB" id="A0A2I0X2L9"/>
<dbReference type="EMBL" id="KZ502211">
    <property type="protein sequence ID" value="PKU82150.1"/>
    <property type="molecule type" value="Genomic_DNA"/>
</dbReference>
<protein>
    <submittedName>
        <fullName evidence="1">Uncharacterized protein</fullName>
    </submittedName>
</protein>
<reference evidence="1 2" key="2">
    <citation type="journal article" date="2017" name="Nature">
        <title>The Apostasia genome and the evolution of orchids.</title>
        <authorList>
            <person name="Zhang G.Q."/>
            <person name="Liu K.W."/>
            <person name="Li Z."/>
            <person name="Lohaus R."/>
            <person name="Hsiao Y.Y."/>
            <person name="Niu S.C."/>
            <person name="Wang J.Y."/>
            <person name="Lin Y.C."/>
            <person name="Xu Q."/>
            <person name="Chen L.J."/>
            <person name="Yoshida K."/>
            <person name="Fujiwara S."/>
            <person name="Wang Z.W."/>
            <person name="Zhang Y.Q."/>
            <person name="Mitsuda N."/>
            <person name="Wang M."/>
            <person name="Liu G.H."/>
            <person name="Pecoraro L."/>
            <person name="Huang H.X."/>
            <person name="Xiao X.J."/>
            <person name="Lin M."/>
            <person name="Wu X.Y."/>
            <person name="Wu W.L."/>
            <person name="Chen Y.Y."/>
            <person name="Chang S.B."/>
            <person name="Sakamoto S."/>
            <person name="Ohme-Takagi M."/>
            <person name="Yagi M."/>
            <person name="Zeng S.J."/>
            <person name="Shen C.Y."/>
            <person name="Yeh C.M."/>
            <person name="Luo Y.B."/>
            <person name="Tsai W.C."/>
            <person name="Van de Peer Y."/>
            <person name="Liu Z.J."/>
        </authorList>
    </citation>
    <scope>NUCLEOTIDE SEQUENCE [LARGE SCALE GENOMIC DNA]</scope>
    <source>
        <tissue evidence="1">The whole plant</tissue>
    </source>
</reference>
<reference evidence="1 2" key="1">
    <citation type="journal article" date="2016" name="Sci. Rep.">
        <title>The Dendrobium catenatum Lindl. genome sequence provides insights into polysaccharide synthase, floral development and adaptive evolution.</title>
        <authorList>
            <person name="Zhang G.Q."/>
            <person name="Xu Q."/>
            <person name="Bian C."/>
            <person name="Tsai W.C."/>
            <person name="Yeh C.M."/>
            <person name="Liu K.W."/>
            <person name="Yoshida K."/>
            <person name="Zhang L.S."/>
            <person name="Chang S.B."/>
            <person name="Chen F."/>
            <person name="Shi Y."/>
            <person name="Su Y.Y."/>
            <person name="Zhang Y.Q."/>
            <person name="Chen L.J."/>
            <person name="Yin Y."/>
            <person name="Lin M."/>
            <person name="Huang H."/>
            <person name="Deng H."/>
            <person name="Wang Z.W."/>
            <person name="Zhu S.L."/>
            <person name="Zhao X."/>
            <person name="Deng C."/>
            <person name="Niu S.C."/>
            <person name="Huang J."/>
            <person name="Wang M."/>
            <person name="Liu G.H."/>
            <person name="Yang H.J."/>
            <person name="Xiao X.J."/>
            <person name="Hsiao Y.Y."/>
            <person name="Wu W.L."/>
            <person name="Chen Y.Y."/>
            <person name="Mitsuda N."/>
            <person name="Ohme-Takagi M."/>
            <person name="Luo Y.B."/>
            <person name="Van de Peer Y."/>
            <person name="Liu Z.J."/>
        </authorList>
    </citation>
    <scope>NUCLEOTIDE SEQUENCE [LARGE SCALE GENOMIC DNA]</scope>
    <source>
        <tissue evidence="1">The whole plant</tissue>
    </source>
</reference>
<gene>
    <name evidence="1" type="ORF">MA16_Dca004168</name>
</gene>
<keyword evidence="2" id="KW-1185">Reference proteome</keyword>
<sequence length="79" mass="9401">MMEFSSFTNRRRTSTRRRTFILHQVSTRHRTSTGYRTFAGRLFEDEFLPIVRLLPDVVLLTFIVRYNPSTSVASRLRFS</sequence>
<accession>A0A2I0X2L9</accession>